<evidence type="ECO:0000313" key="1">
    <source>
        <dbReference type="EMBL" id="JAD94717.1"/>
    </source>
</evidence>
<proteinExistence type="predicted"/>
<accession>A0A0A9EFA9</accession>
<protein>
    <submittedName>
        <fullName evidence="1">Uncharacterized protein</fullName>
    </submittedName>
</protein>
<organism evidence="1">
    <name type="scientific">Arundo donax</name>
    <name type="common">Giant reed</name>
    <name type="synonym">Donax arundinaceus</name>
    <dbReference type="NCBI Taxonomy" id="35708"/>
    <lineage>
        <taxon>Eukaryota</taxon>
        <taxon>Viridiplantae</taxon>
        <taxon>Streptophyta</taxon>
        <taxon>Embryophyta</taxon>
        <taxon>Tracheophyta</taxon>
        <taxon>Spermatophyta</taxon>
        <taxon>Magnoliopsida</taxon>
        <taxon>Liliopsida</taxon>
        <taxon>Poales</taxon>
        <taxon>Poaceae</taxon>
        <taxon>PACMAD clade</taxon>
        <taxon>Arundinoideae</taxon>
        <taxon>Arundineae</taxon>
        <taxon>Arundo</taxon>
    </lineage>
</organism>
<sequence>MERPWRQPIFVSNFTPIEFVVGTTNSSGIGPGIADGLSFCSFDACFRANSLAVKPKVSYC</sequence>
<dbReference type="EMBL" id="GBRH01203178">
    <property type="protein sequence ID" value="JAD94717.1"/>
    <property type="molecule type" value="Transcribed_RNA"/>
</dbReference>
<dbReference type="AlphaFoldDB" id="A0A0A9EFA9"/>
<reference evidence="1" key="1">
    <citation type="submission" date="2014-09" db="EMBL/GenBank/DDBJ databases">
        <authorList>
            <person name="Magalhaes I.L.F."/>
            <person name="Oliveira U."/>
            <person name="Santos F.R."/>
            <person name="Vidigal T.H.D.A."/>
            <person name="Brescovit A.D."/>
            <person name="Santos A.J."/>
        </authorList>
    </citation>
    <scope>NUCLEOTIDE SEQUENCE</scope>
    <source>
        <tissue evidence="1">Shoot tissue taken approximately 20 cm above the soil surface</tissue>
    </source>
</reference>
<name>A0A0A9EFA9_ARUDO</name>
<reference evidence="1" key="2">
    <citation type="journal article" date="2015" name="Data Brief">
        <title>Shoot transcriptome of the giant reed, Arundo donax.</title>
        <authorList>
            <person name="Barrero R.A."/>
            <person name="Guerrero F.D."/>
            <person name="Moolhuijzen P."/>
            <person name="Goolsby J.A."/>
            <person name="Tidwell J."/>
            <person name="Bellgard S.E."/>
            <person name="Bellgard M.I."/>
        </authorList>
    </citation>
    <scope>NUCLEOTIDE SEQUENCE</scope>
    <source>
        <tissue evidence="1">Shoot tissue taken approximately 20 cm above the soil surface</tissue>
    </source>
</reference>